<protein>
    <submittedName>
        <fullName evidence="1">Uncharacterized protein</fullName>
    </submittedName>
</protein>
<reference evidence="1 2" key="1">
    <citation type="journal article" date="2013" name="Mar. Genomics">
        <title>Expression of sulfatases in Rhodopirellula baltica and the diversity of sulfatases in the genus Rhodopirellula.</title>
        <authorList>
            <person name="Wegner C.E."/>
            <person name="Richter-Heitmann T."/>
            <person name="Klindworth A."/>
            <person name="Klockow C."/>
            <person name="Richter M."/>
            <person name="Achstetter T."/>
            <person name="Glockner F.O."/>
            <person name="Harder J."/>
        </authorList>
    </citation>
    <scope>NUCLEOTIDE SEQUENCE [LARGE SCALE GENOMIC DNA]</scope>
    <source>
        <strain evidence="1 2">SWK14</strain>
    </source>
</reference>
<accession>L7CDZ1</accession>
<dbReference type="Proteomes" id="UP000010959">
    <property type="component" value="Unassembled WGS sequence"/>
</dbReference>
<gene>
    <name evidence="1" type="ORF">RBSWK_04018</name>
</gene>
<dbReference type="AlphaFoldDB" id="L7CDZ1"/>
<sequence length="62" mass="7186">MDLPPEAHSAVFGRTIGFATFNPIGWWVHCGEPAEYVRRDEPYDMIFECRKCGKQHTIMDLD</sequence>
<name>L7CDZ1_RHOBT</name>
<comment type="caution">
    <text evidence="1">The sequence shown here is derived from an EMBL/GenBank/DDBJ whole genome shotgun (WGS) entry which is preliminary data.</text>
</comment>
<dbReference type="PATRIC" id="fig|993516.3.peg.4300"/>
<evidence type="ECO:0000313" key="2">
    <source>
        <dbReference type="Proteomes" id="UP000010959"/>
    </source>
</evidence>
<organism evidence="1 2">
    <name type="scientific">Rhodopirellula baltica SWK14</name>
    <dbReference type="NCBI Taxonomy" id="993516"/>
    <lineage>
        <taxon>Bacteria</taxon>
        <taxon>Pseudomonadati</taxon>
        <taxon>Planctomycetota</taxon>
        <taxon>Planctomycetia</taxon>
        <taxon>Pirellulales</taxon>
        <taxon>Pirellulaceae</taxon>
        <taxon>Rhodopirellula</taxon>
    </lineage>
</organism>
<proteinExistence type="predicted"/>
<dbReference type="EMBL" id="AMWG01000115">
    <property type="protein sequence ID" value="ELP32055.1"/>
    <property type="molecule type" value="Genomic_DNA"/>
</dbReference>
<evidence type="ECO:0000313" key="1">
    <source>
        <dbReference type="EMBL" id="ELP32055.1"/>
    </source>
</evidence>